<dbReference type="GO" id="GO:0097367">
    <property type="term" value="F:carbohydrate derivative binding"/>
    <property type="evidence" value="ECO:0007669"/>
    <property type="project" value="InterPro"/>
</dbReference>
<reference evidence="2" key="1">
    <citation type="journal article" date="2021" name="Open Biol.">
        <title>Shared evolutionary footprints suggest mitochondrial oxidative damage underlies multiple complex I losses in fungi.</title>
        <authorList>
            <person name="Schikora-Tamarit M.A."/>
            <person name="Marcet-Houben M."/>
            <person name="Nosek J."/>
            <person name="Gabaldon T."/>
        </authorList>
    </citation>
    <scope>NUCLEOTIDE SEQUENCE</scope>
    <source>
        <strain evidence="2">CBS6341</strain>
    </source>
</reference>
<gene>
    <name evidence="2" type="ORF">WICMUC_002037</name>
</gene>
<dbReference type="PANTHER" id="PTHR38418:SF2">
    <property type="entry name" value="SUGAR ISOMERASE, KPSF_GUTQ (AFU_ORTHOLOGUE AFUA_6G08860)"/>
    <property type="match status" value="1"/>
</dbReference>
<dbReference type="PROSITE" id="PS51464">
    <property type="entry name" value="SIS"/>
    <property type="match status" value="1"/>
</dbReference>
<accession>A0A9P8PQK5</accession>
<dbReference type="Gene3D" id="3.40.50.10490">
    <property type="entry name" value="Glucose-6-phosphate isomerase like protein, domain 1"/>
    <property type="match status" value="1"/>
</dbReference>
<sequence length="386" mass="43177">MPSFQKFNTQHEKHLQSSLKTFNSLLEHQTSSIYHLAQQYKYSQFSQQQLVNSLNILNRTLLKGGKIVVSGVGKSHKIAAKIVATMNSLSIYAALLHPSEALHGDLGIVRSDHHDCLIFISSSGKSPELLQLLPHISNETPIVLLTNSKNSLLSNHFQINSLLYAELPDDLKEESVYGLNAPSISTTLCLTLADAVVIALAELYITDYNERKKIFGQRHPGGAIGESYNNSLLYSNSNSLSNSLSSSTTSINPNLTPALHLVNSNGTEDDVEDYSKNLPKVIFDLGSDNGLDANDIQYYDLDESLAEKVTNYKNVGYLDSFFHDEAEILTAIALYEEYIVFKGIFVIEITKLKEVFKHVHNHNYNDSAEKFIELSWRIKKNLVRIK</sequence>
<comment type="caution">
    <text evidence="2">The sequence shown here is derived from an EMBL/GenBank/DDBJ whole genome shotgun (WGS) entry which is preliminary data.</text>
</comment>
<dbReference type="CDD" id="cd05014">
    <property type="entry name" value="SIS_Kpsf"/>
    <property type="match status" value="1"/>
</dbReference>
<dbReference type="OrthoDB" id="1872003at2759"/>
<protein>
    <recommendedName>
        <fullName evidence="1">SIS domain-containing protein</fullName>
    </recommendedName>
</protein>
<dbReference type="SUPFAM" id="SSF53697">
    <property type="entry name" value="SIS domain"/>
    <property type="match status" value="1"/>
</dbReference>
<dbReference type="PANTHER" id="PTHR38418">
    <property type="entry name" value="SUGAR ISOMERASE, KPSF/GUTQ (AFU_ORTHOLOGUE AFUA_6G08860)"/>
    <property type="match status" value="1"/>
</dbReference>
<name>A0A9P8PQK5_9ASCO</name>
<dbReference type="Pfam" id="PF01380">
    <property type="entry name" value="SIS"/>
    <property type="match status" value="1"/>
</dbReference>
<dbReference type="EMBL" id="JAEUBF010000637">
    <property type="protein sequence ID" value="KAH3676406.1"/>
    <property type="molecule type" value="Genomic_DNA"/>
</dbReference>
<dbReference type="Proteomes" id="UP000769528">
    <property type="component" value="Unassembled WGS sequence"/>
</dbReference>
<dbReference type="InterPro" id="IPR035474">
    <property type="entry name" value="SIS_Kpsf"/>
</dbReference>
<feature type="domain" description="SIS" evidence="1">
    <location>
        <begin position="57"/>
        <end position="206"/>
    </location>
</feature>
<evidence type="ECO:0000313" key="3">
    <source>
        <dbReference type="Proteomes" id="UP000769528"/>
    </source>
</evidence>
<dbReference type="GO" id="GO:1901135">
    <property type="term" value="P:carbohydrate derivative metabolic process"/>
    <property type="evidence" value="ECO:0007669"/>
    <property type="project" value="InterPro"/>
</dbReference>
<reference evidence="2" key="2">
    <citation type="submission" date="2021-01" db="EMBL/GenBank/DDBJ databases">
        <authorList>
            <person name="Schikora-Tamarit M.A."/>
        </authorList>
    </citation>
    <scope>NUCLEOTIDE SEQUENCE</scope>
    <source>
        <strain evidence="2">CBS6341</strain>
    </source>
</reference>
<dbReference type="InterPro" id="IPR001347">
    <property type="entry name" value="SIS_dom"/>
</dbReference>
<evidence type="ECO:0000259" key="1">
    <source>
        <dbReference type="PROSITE" id="PS51464"/>
    </source>
</evidence>
<evidence type="ECO:0000313" key="2">
    <source>
        <dbReference type="EMBL" id="KAH3676406.1"/>
    </source>
</evidence>
<dbReference type="AlphaFoldDB" id="A0A9P8PQK5"/>
<proteinExistence type="predicted"/>
<keyword evidence="3" id="KW-1185">Reference proteome</keyword>
<dbReference type="InterPro" id="IPR046348">
    <property type="entry name" value="SIS_dom_sf"/>
</dbReference>
<organism evidence="2 3">
    <name type="scientific">Wickerhamomyces mucosus</name>
    <dbReference type="NCBI Taxonomy" id="1378264"/>
    <lineage>
        <taxon>Eukaryota</taxon>
        <taxon>Fungi</taxon>
        <taxon>Dikarya</taxon>
        <taxon>Ascomycota</taxon>
        <taxon>Saccharomycotina</taxon>
        <taxon>Saccharomycetes</taxon>
        <taxon>Phaffomycetales</taxon>
        <taxon>Wickerhamomycetaceae</taxon>
        <taxon>Wickerhamomyces</taxon>
    </lineage>
</organism>